<proteinExistence type="predicted"/>
<accession>A0A0R3Q194</accession>
<reference evidence="2 3" key="2">
    <citation type="submission" date="2018-11" db="EMBL/GenBank/DDBJ databases">
        <authorList>
            <consortium name="Pathogen Informatics"/>
        </authorList>
    </citation>
    <scope>NUCLEOTIDE SEQUENCE [LARGE SCALE GENOMIC DNA]</scope>
    <source>
        <strain evidence="2 3">Costa Rica</strain>
    </source>
</reference>
<dbReference type="EMBL" id="UYYA01005210">
    <property type="protein sequence ID" value="VDM64353.1"/>
    <property type="molecule type" value="Genomic_DNA"/>
</dbReference>
<dbReference type="Gene3D" id="3.10.20.90">
    <property type="entry name" value="Phosphatidylinositol 3-kinase Catalytic Subunit, Chain A, domain 1"/>
    <property type="match status" value="1"/>
</dbReference>
<keyword evidence="1" id="KW-1133">Transmembrane helix</keyword>
<evidence type="ECO:0000313" key="2">
    <source>
        <dbReference type="EMBL" id="VDM64353.1"/>
    </source>
</evidence>
<name>A0A0R3Q194_ANGCS</name>
<dbReference type="Proteomes" id="UP000267027">
    <property type="component" value="Unassembled WGS sequence"/>
</dbReference>
<reference evidence="4" key="1">
    <citation type="submission" date="2017-02" db="UniProtKB">
        <authorList>
            <consortium name="WormBaseParasite"/>
        </authorList>
    </citation>
    <scope>IDENTIFICATION</scope>
</reference>
<protein>
    <submittedName>
        <fullName evidence="4">Transmembrane protein</fullName>
    </submittedName>
</protein>
<dbReference type="AlphaFoldDB" id="A0A0R3Q194"/>
<organism evidence="4">
    <name type="scientific">Angiostrongylus costaricensis</name>
    <name type="common">Nematode worm</name>
    <dbReference type="NCBI Taxonomy" id="334426"/>
    <lineage>
        <taxon>Eukaryota</taxon>
        <taxon>Metazoa</taxon>
        <taxon>Ecdysozoa</taxon>
        <taxon>Nematoda</taxon>
        <taxon>Chromadorea</taxon>
        <taxon>Rhabditida</taxon>
        <taxon>Rhabditina</taxon>
        <taxon>Rhabditomorpha</taxon>
        <taxon>Strongyloidea</taxon>
        <taxon>Metastrongylidae</taxon>
        <taxon>Angiostrongylus</taxon>
    </lineage>
</organism>
<dbReference type="OrthoDB" id="337575at2759"/>
<keyword evidence="1" id="KW-0812">Transmembrane</keyword>
<keyword evidence="3" id="KW-1185">Reference proteome</keyword>
<evidence type="ECO:0000313" key="4">
    <source>
        <dbReference type="WBParaSite" id="ACOC_0001276701-mRNA-1"/>
    </source>
</evidence>
<evidence type="ECO:0000313" key="3">
    <source>
        <dbReference type="Proteomes" id="UP000267027"/>
    </source>
</evidence>
<evidence type="ECO:0000256" key="1">
    <source>
        <dbReference type="SAM" id="Phobius"/>
    </source>
</evidence>
<sequence length="116" mass="13078">MRTDDCDMMDLPVSGVDEIEAELLPSAALLREQCNEELSSSRYIRTKHDTTMEHLAELIHLRVMEEVQSNQSDFDADPVPSLSLNISTFLVAITIIIFGKFFARNNANSTKCNNSR</sequence>
<dbReference type="STRING" id="334426.A0A0R3Q194"/>
<dbReference type="WBParaSite" id="ACOC_0001276701-mRNA-1">
    <property type="protein sequence ID" value="ACOC_0001276701-mRNA-1"/>
    <property type="gene ID" value="ACOC_0001276701"/>
</dbReference>
<feature type="transmembrane region" description="Helical" evidence="1">
    <location>
        <begin position="82"/>
        <end position="103"/>
    </location>
</feature>
<keyword evidence="1" id="KW-0472">Membrane</keyword>
<gene>
    <name evidence="2" type="ORF">ACOC_LOCUS12768</name>
</gene>